<accession>A0A8M1KNC0</accession>
<keyword evidence="8" id="KW-0159">Chromosome partition</keyword>
<keyword evidence="11" id="KW-0539">Nucleus</keyword>
<dbReference type="OrthoDB" id="9905975at2759"/>
<evidence type="ECO:0000256" key="6">
    <source>
        <dbReference type="ARBA" id="ARBA00022737"/>
    </source>
</evidence>
<sequence length="181" mass="20493">MSALMFAGQENVRLRLPPGKDRMRLKSAPELNTEKGFKTPGPTTPLLNRPRLCSQKVTHTPNVYPQREDPDLRCRVKDAQPPAEDAEPDIERMFPYRPDDFERYGVTDGVLYLSALPLAGAPWLPWHPVIPEADDITLEACEPLPPPHTEEHREVLDDFLLTLSELMVDLPPPPEDDDLDL</sequence>
<dbReference type="RefSeq" id="XP_042563877.1">
    <property type="nucleotide sequence ID" value="XM_042707943.1"/>
</dbReference>
<evidence type="ECO:0000256" key="11">
    <source>
        <dbReference type="ARBA" id="ARBA00023242"/>
    </source>
</evidence>
<dbReference type="GO" id="GO:0005634">
    <property type="term" value="C:nucleus"/>
    <property type="evidence" value="ECO:0007669"/>
    <property type="project" value="UniProtKB-SubCell"/>
</dbReference>
<keyword evidence="15" id="KW-1185">Reference proteome</keyword>
<organism evidence="15 17">
    <name type="scientific">Clupea harengus</name>
    <name type="common">Atlantic herring</name>
    <dbReference type="NCBI Taxonomy" id="7950"/>
    <lineage>
        <taxon>Eukaryota</taxon>
        <taxon>Metazoa</taxon>
        <taxon>Chordata</taxon>
        <taxon>Craniata</taxon>
        <taxon>Vertebrata</taxon>
        <taxon>Euteleostomi</taxon>
        <taxon>Actinopterygii</taxon>
        <taxon>Neopterygii</taxon>
        <taxon>Teleostei</taxon>
        <taxon>Clupei</taxon>
        <taxon>Clupeiformes</taxon>
        <taxon>Clupeoidei</taxon>
        <taxon>Clupeidae</taxon>
        <taxon>Clupea</taxon>
    </lineage>
</organism>
<dbReference type="GO" id="GO:0005737">
    <property type="term" value="C:cytoplasm"/>
    <property type="evidence" value="ECO:0007669"/>
    <property type="project" value="UniProtKB-SubCell"/>
</dbReference>
<evidence type="ECO:0000256" key="13">
    <source>
        <dbReference type="ARBA" id="ARBA00039185"/>
    </source>
</evidence>
<evidence type="ECO:0000256" key="7">
    <source>
        <dbReference type="ARBA" id="ARBA00022776"/>
    </source>
</evidence>
<reference evidence="16 17" key="1">
    <citation type="submission" date="2025-04" db="UniProtKB">
        <authorList>
            <consortium name="RefSeq"/>
        </authorList>
    </citation>
    <scope>IDENTIFICATION</scope>
</reference>
<keyword evidence="5" id="KW-0132">Cell division</keyword>
<evidence type="ECO:0000256" key="9">
    <source>
        <dbReference type="ARBA" id="ARBA00022843"/>
    </source>
</evidence>
<dbReference type="GO" id="GO:0051301">
    <property type="term" value="P:cell division"/>
    <property type="evidence" value="ECO:0007669"/>
    <property type="project" value="UniProtKB-KW"/>
</dbReference>
<keyword evidence="9" id="KW-0832">Ubl conjugation</keyword>
<keyword evidence="12" id="KW-0131">Cell cycle</keyword>
<dbReference type="GO" id="GO:0017124">
    <property type="term" value="F:SH3 domain binding"/>
    <property type="evidence" value="ECO:0007669"/>
    <property type="project" value="UniProtKB-KW"/>
</dbReference>
<dbReference type="AlphaFoldDB" id="A0A8M1KNC0"/>
<feature type="region of interest" description="Disordered" evidence="14">
    <location>
        <begin position="18"/>
        <end position="49"/>
    </location>
</feature>
<dbReference type="GO" id="GO:0051276">
    <property type="term" value="P:chromosome organization"/>
    <property type="evidence" value="ECO:0007669"/>
    <property type="project" value="InterPro"/>
</dbReference>
<dbReference type="RefSeq" id="XP_042563878.1">
    <property type="nucleotide sequence ID" value="XM_042707944.1"/>
</dbReference>
<dbReference type="GeneID" id="105898433"/>
<protein>
    <recommendedName>
        <fullName evidence="13">Securin</fullName>
    </recommendedName>
</protein>
<evidence type="ECO:0000256" key="12">
    <source>
        <dbReference type="ARBA" id="ARBA00023306"/>
    </source>
</evidence>
<evidence type="ECO:0000256" key="2">
    <source>
        <dbReference type="ARBA" id="ARBA00004496"/>
    </source>
</evidence>
<evidence type="ECO:0000313" key="17">
    <source>
        <dbReference type="RefSeq" id="XP_042563878.1"/>
    </source>
</evidence>
<evidence type="ECO:0000256" key="3">
    <source>
        <dbReference type="ARBA" id="ARBA00009264"/>
    </source>
</evidence>
<gene>
    <name evidence="16 17" type="primary">pttg1</name>
</gene>
<comment type="subcellular location">
    <subcellularLocation>
        <location evidence="2">Cytoplasm</location>
    </subcellularLocation>
    <subcellularLocation>
        <location evidence="1">Nucleus</location>
    </subcellularLocation>
</comment>
<evidence type="ECO:0000256" key="8">
    <source>
        <dbReference type="ARBA" id="ARBA00022829"/>
    </source>
</evidence>
<keyword evidence="10" id="KW-0729">SH3-binding</keyword>
<keyword evidence="4" id="KW-0963">Cytoplasm</keyword>
<evidence type="ECO:0000313" key="16">
    <source>
        <dbReference type="RefSeq" id="XP_042563877.1"/>
    </source>
</evidence>
<evidence type="ECO:0000313" key="15">
    <source>
        <dbReference type="Proteomes" id="UP000515152"/>
    </source>
</evidence>
<dbReference type="PANTHER" id="PTHR10418:SF2">
    <property type="entry name" value="SECURIN"/>
    <property type="match status" value="1"/>
</dbReference>
<dbReference type="Proteomes" id="UP000515152">
    <property type="component" value="Chromosome 6"/>
</dbReference>
<evidence type="ECO:0000256" key="10">
    <source>
        <dbReference type="ARBA" id="ARBA00023036"/>
    </source>
</evidence>
<evidence type="ECO:0000256" key="1">
    <source>
        <dbReference type="ARBA" id="ARBA00004123"/>
    </source>
</evidence>
<dbReference type="InterPro" id="IPR006940">
    <property type="entry name" value="Securin_separation_inhibitor"/>
</dbReference>
<proteinExistence type="inferred from homology"/>
<dbReference type="CTD" id="9232"/>
<evidence type="ECO:0000256" key="5">
    <source>
        <dbReference type="ARBA" id="ARBA00022618"/>
    </source>
</evidence>
<dbReference type="KEGG" id="char:105898433"/>
<name>A0A8M1KNC0_CLUHA</name>
<dbReference type="PANTHER" id="PTHR10418">
    <property type="entry name" value="SECURIN-3"/>
    <property type="match status" value="1"/>
</dbReference>
<keyword evidence="7" id="KW-0498">Mitosis</keyword>
<dbReference type="GO" id="GO:0045143">
    <property type="term" value="P:homologous chromosome segregation"/>
    <property type="evidence" value="ECO:0007669"/>
    <property type="project" value="TreeGrafter"/>
</dbReference>
<comment type="similarity">
    <text evidence="3">Belongs to the securin family.</text>
</comment>
<evidence type="ECO:0000256" key="14">
    <source>
        <dbReference type="SAM" id="MobiDB-lite"/>
    </source>
</evidence>
<keyword evidence="6" id="KW-0677">Repeat</keyword>
<evidence type="ECO:0000256" key="4">
    <source>
        <dbReference type="ARBA" id="ARBA00022490"/>
    </source>
</evidence>